<sequence>MANDRATTVAGIIGAAVLAAGLLLPAMRVGVDRPWLAAAMMIVPVAALLTATGYRHYGLGRAFTVALVVTVVAGGVSWLVAIFTLVKALSGAGVGLAWAILLFATPVFSVVALGVLALRVLASRPTP</sequence>
<reference evidence="2" key="1">
    <citation type="submission" date="2023-07" db="EMBL/GenBank/DDBJ databases">
        <title>Degradation of tert-butanol by M. austroafricanum TBA100.</title>
        <authorList>
            <person name="Helbich S."/>
            <person name="Vainshtein Y."/>
        </authorList>
    </citation>
    <scope>NUCLEOTIDE SEQUENCE</scope>
    <source>
        <strain evidence="2">TBA100</strain>
    </source>
</reference>
<feature type="transmembrane region" description="Helical" evidence="1">
    <location>
        <begin position="6"/>
        <end position="24"/>
    </location>
</feature>
<feature type="transmembrane region" description="Helical" evidence="1">
    <location>
        <begin position="36"/>
        <end position="57"/>
    </location>
</feature>
<organism evidence="2 3">
    <name type="scientific">Mycolicibacterium austroafricanum</name>
    <name type="common">Mycobacterium austroafricanum</name>
    <dbReference type="NCBI Taxonomy" id="39687"/>
    <lineage>
        <taxon>Bacteria</taxon>
        <taxon>Bacillati</taxon>
        <taxon>Actinomycetota</taxon>
        <taxon>Actinomycetes</taxon>
        <taxon>Mycobacteriales</taxon>
        <taxon>Mycobacteriaceae</taxon>
        <taxon>Mycolicibacterium</taxon>
    </lineage>
</organism>
<dbReference type="RefSeq" id="WP_011778850.1">
    <property type="nucleotide sequence ID" value="NZ_CP082189.1"/>
</dbReference>
<proteinExistence type="predicted"/>
<keyword evidence="3" id="KW-1185">Reference proteome</keyword>
<name>A0ABT8HK96_MYCAO</name>
<dbReference type="EMBL" id="JAUHTC010000087">
    <property type="protein sequence ID" value="MDN4521186.1"/>
    <property type="molecule type" value="Genomic_DNA"/>
</dbReference>
<comment type="caution">
    <text evidence="2">The sequence shown here is derived from an EMBL/GenBank/DDBJ whole genome shotgun (WGS) entry which is preliminary data.</text>
</comment>
<evidence type="ECO:0000313" key="3">
    <source>
        <dbReference type="Proteomes" id="UP001172687"/>
    </source>
</evidence>
<feature type="transmembrane region" description="Helical" evidence="1">
    <location>
        <begin position="63"/>
        <end position="86"/>
    </location>
</feature>
<dbReference type="Proteomes" id="UP001172687">
    <property type="component" value="Unassembled WGS sequence"/>
</dbReference>
<keyword evidence="1" id="KW-1133">Transmembrane helix</keyword>
<accession>A0ABT8HK96</accession>
<keyword evidence="1" id="KW-0472">Membrane</keyword>
<evidence type="ECO:0000256" key="1">
    <source>
        <dbReference type="SAM" id="Phobius"/>
    </source>
</evidence>
<feature type="transmembrane region" description="Helical" evidence="1">
    <location>
        <begin position="98"/>
        <end position="122"/>
    </location>
</feature>
<keyword evidence="1" id="KW-0812">Transmembrane</keyword>
<protein>
    <submittedName>
        <fullName evidence="2">Uncharacterized protein</fullName>
    </submittedName>
</protein>
<gene>
    <name evidence="2" type="ORF">QYF68_25685</name>
</gene>
<evidence type="ECO:0000313" key="2">
    <source>
        <dbReference type="EMBL" id="MDN4521186.1"/>
    </source>
</evidence>